<protein>
    <submittedName>
        <fullName evidence="3">UDP-glycosyltransferase 87A2-like</fullName>
    </submittedName>
</protein>
<organism evidence="3">
    <name type="scientific">Rhizophora mucronata</name>
    <name type="common">Asiatic mangrove</name>
    <dbReference type="NCBI Taxonomy" id="61149"/>
    <lineage>
        <taxon>Eukaryota</taxon>
        <taxon>Viridiplantae</taxon>
        <taxon>Streptophyta</taxon>
        <taxon>Embryophyta</taxon>
        <taxon>Tracheophyta</taxon>
        <taxon>Spermatophyta</taxon>
        <taxon>Magnoliopsida</taxon>
        <taxon>eudicotyledons</taxon>
        <taxon>Gunneridae</taxon>
        <taxon>Pentapetalae</taxon>
        <taxon>rosids</taxon>
        <taxon>fabids</taxon>
        <taxon>Malpighiales</taxon>
        <taxon>Rhizophoraceae</taxon>
        <taxon>Rhizophora</taxon>
    </lineage>
</organism>
<accession>A0A2P2JFD5</accession>
<proteinExistence type="inferred from homology"/>
<sequence length="286" mass="31784">MHSTLKTSCHVVAVPYPGRGHVNPMLNLCKLLASKNHDILITIVVTEEWYGFVGCEIRPTNMRFASIPNVTPSELVRGADFSGFYEAVMTNMESPFDRLLDQLDPSVATIIVDTELLWAIPIANRRNIPVATLCTVPAKVFSVFHHFSHVKDLQALVNLLDHGDEHVQQSQGISSAHLAELRTIFHGTARRVTELTLERISLVPKAREQMDEIAAGLRNSNVPYLWVAREETPRLQENCGDMGIVVPWCDQLKVLCHSSVGGFWTHCGWNSTLEAIASGVPMLTLP</sequence>
<dbReference type="PANTHER" id="PTHR11926:SF1534">
    <property type="entry name" value="GLYCOSYLTRANSFERASE"/>
    <property type="match status" value="1"/>
</dbReference>
<name>A0A2P2JFD5_RHIMU</name>
<reference evidence="3" key="1">
    <citation type="submission" date="2018-02" db="EMBL/GenBank/DDBJ databases">
        <title>Rhizophora mucronata_Transcriptome.</title>
        <authorList>
            <person name="Meera S.P."/>
            <person name="Sreeshan A."/>
            <person name="Augustine A."/>
        </authorList>
    </citation>
    <scope>NUCLEOTIDE SEQUENCE</scope>
    <source>
        <tissue evidence="3">Leaf</tissue>
    </source>
</reference>
<dbReference type="AlphaFoldDB" id="A0A2P2JFD5"/>
<evidence type="ECO:0000313" key="3">
    <source>
        <dbReference type="EMBL" id="MBW92188.1"/>
    </source>
</evidence>
<dbReference type="GO" id="GO:0080043">
    <property type="term" value="F:quercetin 3-O-glucosyltransferase activity"/>
    <property type="evidence" value="ECO:0007669"/>
    <property type="project" value="TreeGrafter"/>
</dbReference>
<keyword evidence="2 3" id="KW-0808">Transferase</keyword>
<comment type="similarity">
    <text evidence="1">Belongs to the UDP-glycosyltransferase family.</text>
</comment>
<dbReference type="GO" id="GO:0080044">
    <property type="term" value="F:quercetin 7-O-glucosyltransferase activity"/>
    <property type="evidence" value="ECO:0007669"/>
    <property type="project" value="TreeGrafter"/>
</dbReference>
<dbReference type="PANTHER" id="PTHR11926">
    <property type="entry name" value="GLUCOSYL/GLUCURONOSYL TRANSFERASES"/>
    <property type="match status" value="1"/>
</dbReference>
<dbReference type="SUPFAM" id="SSF53756">
    <property type="entry name" value="UDP-Glycosyltransferase/glycogen phosphorylase"/>
    <property type="match status" value="1"/>
</dbReference>
<dbReference type="Pfam" id="PF00201">
    <property type="entry name" value="UDPGT"/>
    <property type="match status" value="1"/>
</dbReference>
<evidence type="ECO:0000256" key="1">
    <source>
        <dbReference type="ARBA" id="ARBA00009995"/>
    </source>
</evidence>
<evidence type="ECO:0000256" key="2">
    <source>
        <dbReference type="ARBA" id="ARBA00022679"/>
    </source>
</evidence>
<dbReference type="CDD" id="cd03784">
    <property type="entry name" value="GT1_Gtf-like"/>
    <property type="match status" value="1"/>
</dbReference>
<dbReference type="EMBL" id="GGEC01011705">
    <property type="protein sequence ID" value="MBW92188.1"/>
    <property type="molecule type" value="Transcribed_RNA"/>
</dbReference>
<dbReference type="InterPro" id="IPR002213">
    <property type="entry name" value="UDP_glucos_trans"/>
</dbReference>
<dbReference type="Gene3D" id="3.40.50.2000">
    <property type="entry name" value="Glycogen Phosphorylase B"/>
    <property type="match status" value="2"/>
</dbReference>